<evidence type="ECO:0000313" key="2">
    <source>
        <dbReference type="EMBL" id="KAK1927889.1"/>
    </source>
</evidence>
<reference evidence="2" key="1">
    <citation type="submission" date="2023-02" db="EMBL/GenBank/DDBJ databases">
        <title>Identification and recombinant expression of a fungal hydrolase from Papiliotrema laurentii that hydrolyzes apple cutin and clears colloidal polyester polyurethane.</title>
        <authorList>
            <consortium name="DOE Joint Genome Institute"/>
            <person name="Roman V.A."/>
            <person name="Bojanowski C."/>
            <person name="Crable B.R."/>
            <person name="Wagner D.N."/>
            <person name="Hung C.S."/>
            <person name="Nadeau L.J."/>
            <person name="Schratz L."/>
            <person name="Haridas S."/>
            <person name="Pangilinan J."/>
            <person name="Lipzen A."/>
            <person name="Na H."/>
            <person name="Yan M."/>
            <person name="Ng V."/>
            <person name="Grigoriev I.V."/>
            <person name="Spatafora J.W."/>
            <person name="Barlow D."/>
            <person name="Biffinger J."/>
            <person name="Kelley-Loughnane N."/>
            <person name="Varaljay V.A."/>
            <person name="Crookes-Goodson W.J."/>
        </authorList>
    </citation>
    <scope>NUCLEOTIDE SEQUENCE</scope>
    <source>
        <strain evidence="2">5307AH</strain>
    </source>
</reference>
<dbReference type="EMBL" id="JAODAN010000001">
    <property type="protein sequence ID" value="KAK1927889.1"/>
    <property type="molecule type" value="Genomic_DNA"/>
</dbReference>
<evidence type="ECO:0000313" key="3">
    <source>
        <dbReference type="Proteomes" id="UP001182556"/>
    </source>
</evidence>
<feature type="region of interest" description="Disordered" evidence="1">
    <location>
        <begin position="180"/>
        <end position="200"/>
    </location>
</feature>
<keyword evidence="3" id="KW-1185">Reference proteome</keyword>
<gene>
    <name evidence="2" type="ORF">DB88DRAFT_55392</name>
</gene>
<organism evidence="2 3">
    <name type="scientific">Papiliotrema laurentii</name>
    <name type="common">Cryptococcus laurentii</name>
    <dbReference type="NCBI Taxonomy" id="5418"/>
    <lineage>
        <taxon>Eukaryota</taxon>
        <taxon>Fungi</taxon>
        <taxon>Dikarya</taxon>
        <taxon>Basidiomycota</taxon>
        <taxon>Agaricomycotina</taxon>
        <taxon>Tremellomycetes</taxon>
        <taxon>Tremellales</taxon>
        <taxon>Rhynchogastremaceae</taxon>
        <taxon>Papiliotrema</taxon>
    </lineage>
</organism>
<dbReference type="Proteomes" id="UP001182556">
    <property type="component" value="Unassembled WGS sequence"/>
</dbReference>
<comment type="caution">
    <text evidence="2">The sequence shown here is derived from an EMBL/GenBank/DDBJ whole genome shotgun (WGS) entry which is preliminary data.</text>
</comment>
<sequence length="215" mass="24048">MERNFFADGEHGHASASTAYFALPGVTRFLLSRLPSIQRLHCSLTLLCGGTFIRPHSRSITLIRARLNQSKLDLYPKRYRAHAWVPRQPATFAEENDTHTVALVGPPSTLALTTVATNSTLLHKLSLVSVYQIRACTQPFDRRQRHASCLLMVDACFGGIVSTLRESLIQYHRPRSSRRVTTYSGVSGDEHRDAERTDAEGDHIKTSHYGAVCIF</sequence>
<proteinExistence type="predicted"/>
<evidence type="ECO:0000256" key="1">
    <source>
        <dbReference type="SAM" id="MobiDB-lite"/>
    </source>
</evidence>
<name>A0AAD9FX72_PAPLA</name>
<dbReference type="AlphaFoldDB" id="A0AAD9FX72"/>
<protein>
    <submittedName>
        <fullName evidence="2">Uncharacterized protein</fullName>
    </submittedName>
</protein>
<feature type="compositionally biased region" description="Basic and acidic residues" evidence="1">
    <location>
        <begin position="188"/>
        <end position="200"/>
    </location>
</feature>
<accession>A0AAD9FX72</accession>